<dbReference type="SMART" id="SM00471">
    <property type="entry name" value="HDc"/>
    <property type="match status" value="1"/>
</dbReference>
<gene>
    <name evidence="4" type="ORF">GCM10008939_00730</name>
</gene>
<dbReference type="EMBL" id="BMOE01000001">
    <property type="protein sequence ID" value="GGJ60833.1"/>
    <property type="molecule type" value="Genomic_DNA"/>
</dbReference>
<feature type="transmembrane region" description="Helical" evidence="1">
    <location>
        <begin position="75"/>
        <end position="93"/>
    </location>
</feature>
<feature type="domain" description="HD" evidence="2">
    <location>
        <begin position="283"/>
        <end position="406"/>
    </location>
</feature>
<organism evidence="4 5">
    <name type="scientific">Deinococcus aquiradiocola</name>
    <dbReference type="NCBI Taxonomy" id="393059"/>
    <lineage>
        <taxon>Bacteria</taxon>
        <taxon>Thermotogati</taxon>
        <taxon>Deinococcota</taxon>
        <taxon>Deinococci</taxon>
        <taxon>Deinococcales</taxon>
        <taxon>Deinococcaceae</taxon>
        <taxon>Deinococcus</taxon>
    </lineage>
</organism>
<keyword evidence="1" id="KW-0812">Transmembrane</keyword>
<comment type="caution">
    <text evidence="4">The sequence shown here is derived from an EMBL/GenBank/DDBJ whole genome shotgun (WGS) entry which is preliminary data.</text>
</comment>
<accession>A0A917UIH6</accession>
<dbReference type="RefSeq" id="WP_229670642.1">
    <property type="nucleotide sequence ID" value="NZ_BMOE01000001.1"/>
</dbReference>
<dbReference type="PANTHER" id="PTHR45228">
    <property type="entry name" value="CYCLIC DI-GMP PHOSPHODIESTERASE TM_0186-RELATED"/>
    <property type="match status" value="1"/>
</dbReference>
<dbReference type="PANTHER" id="PTHR45228:SF8">
    <property type="entry name" value="TWO-COMPONENT RESPONSE REGULATOR-RELATED"/>
    <property type="match status" value="1"/>
</dbReference>
<dbReference type="SUPFAM" id="SSF55781">
    <property type="entry name" value="GAF domain-like"/>
    <property type="match status" value="1"/>
</dbReference>
<name>A0A917UIH6_9DEIO</name>
<evidence type="ECO:0000313" key="4">
    <source>
        <dbReference type="EMBL" id="GGJ60833.1"/>
    </source>
</evidence>
<feature type="transmembrane region" description="Helical" evidence="1">
    <location>
        <begin position="48"/>
        <end position="66"/>
    </location>
</feature>
<evidence type="ECO:0000256" key="1">
    <source>
        <dbReference type="SAM" id="Phobius"/>
    </source>
</evidence>
<dbReference type="InterPro" id="IPR037522">
    <property type="entry name" value="HD_GYP_dom"/>
</dbReference>
<reference evidence="4" key="2">
    <citation type="submission" date="2020-09" db="EMBL/GenBank/DDBJ databases">
        <authorList>
            <person name="Sun Q."/>
            <person name="Ohkuma M."/>
        </authorList>
    </citation>
    <scope>NUCLEOTIDE SEQUENCE</scope>
    <source>
        <strain evidence="4">JCM 14371</strain>
    </source>
</reference>
<dbReference type="InterPro" id="IPR052020">
    <property type="entry name" value="Cyclic_di-GMP/3'3'-cGAMP_PDE"/>
</dbReference>
<proteinExistence type="predicted"/>
<reference evidence="4" key="1">
    <citation type="journal article" date="2014" name="Int. J. Syst. Evol. Microbiol.">
        <title>Complete genome sequence of Corynebacterium casei LMG S-19264T (=DSM 44701T), isolated from a smear-ripened cheese.</title>
        <authorList>
            <consortium name="US DOE Joint Genome Institute (JGI-PGF)"/>
            <person name="Walter F."/>
            <person name="Albersmeier A."/>
            <person name="Kalinowski J."/>
            <person name="Ruckert C."/>
        </authorList>
    </citation>
    <scope>NUCLEOTIDE SEQUENCE</scope>
    <source>
        <strain evidence="4">JCM 14371</strain>
    </source>
</reference>
<dbReference type="SUPFAM" id="SSF109604">
    <property type="entry name" value="HD-domain/PDEase-like"/>
    <property type="match status" value="1"/>
</dbReference>
<keyword evidence="1" id="KW-0472">Membrane</keyword>
<keyword evidence="1" id="KW-1133">Transmembrane helix</keyword>
<dbReference type="AlphaFoldDB" id="A0A917UIH6"/>
<dbReference type="Pfam" id="PF13487">
    <property type="entry name" value="HD_5"/>
    <property type="match status" value="1"/>
</dbReference>
<evidence type="ECO:0000259" key="2">
    <source>
        <dbReference type="PROSITE" id="PS51831"/>
    </source>
</evidence>
<dbReference type="InterPro" id="IPR006674">
    <property type="entry name" value="HD_domain"/>
</dbReference>
<dbReference type="InterPro" id="IPR006675">
    <property type="entry name" value="HDIG_dom"/>
</dbReference>
<dbReference type="InterPro" id="IPR003607">
    <property type="entry name" value="HD/PDEase_dom"/>
</dbReference>
<sequence>MPLQSSLRLVLGVLALLAVIGSAVLGHLLLMAGLAVVACAVLWSFTDVWRGVLFGTVLLSVVLSAASPEARHDPLTLAGGLALLLGLGFLLAGQRGALREVARTTNVIRALEQGSAELSESKDTGSVIRAGVQTLDRLQVATNLAFVAYRRGTPHVLGARGAFTELLGKPILPGNGKADSRSVQADHWVAERALSQIPREQRRHHLSLPVEGLSGQQLGLVLIARPEGGRGEFLPSERSVVQAFARLFGSALGQWQAIRELRDANELTLRSLGSALEHRDDETGGHTARVVELSQQLARKLGWKEDAVKALRWGAYLHDLGKLAVPDGVLHKPGQLTAEERRVIQRHTTVGYDMLQDLHFLPAETLDLVRYHHERWDGQGYPSGLRGQDIPNTARVFSIVDVYDALTSARPYKAAWPRERALNEIRAQGGRQFDPQFVEAFVQMMTEHDDARLVR</sequence>
<feature type="domain" description="HD-GYP" evidence="3">
    <location>
        <begin position="261"/>
        <end position="455"/>
    </location>
</feature>
<protein>
    <submittedName>
        <fullName evidence="4">Phosphohydrolase</fullName>
    </submittedName>
</protein>
<dbReference type="PROSITE" id="PS51832">
    <property type="entry name" value="HD_GYP"/>
    <property type="match status" value="1"/>
</dbReference>
<dbReference type="CDD" id="cd00077">
    <property type="entry name" value="HDc"/>
    <property type="match status" value="1"/>
</dbReference>
<dbReference type="PROSITE" id="PS51831">
    <property type="entry name" value="HD"/>
    <property type="match status" value="1"/>
</dbReference>
<evidence type="ECO:0000259" key="3">
    <source>
        <dbReference type="PROSITE" id="PS51832"/>
    </source>
</evidence>
<evidence type="ECO:0000313" key="5">
    <source>
        <dbReference type="Proteomes" id="UP000635726"/>
    </source>
</evidence>
<dbReference type="Gene3D" id="1.10.3210.10">
    <property type="entry name" value="Hypothetical protein af1432"/>
    <property type="match status" value="1"/>
</dbReference>
<keyword evidence="5" id="KW-1185">Reference proteome</keyword>
<dbReference type="NCBIfam" id="TIGR00277">
    <property type="entry name" value="HDIG"/>
    <property type="match status" value="1"/>
</dbReference>
<dbReference type="Proteomes" id="UP000635726">
    <property type="component" value="Unassembled WGS sequence"/>
</dbReference>